<protein>
    <submittedName>
        <fullName evidence="2">Uncharacterized protein</fullName>
    </submittedName>
</protein>
<feature type="region of interest" description="Disordered" evidence="1">
    <location>
        <begin position="232"/>
        <end position="262"/>
    </location>
</feature>
<evidence type="ECO:0000313" key="3">
    <source>
        <dbReference type="Proteomes" id="UP001283341"/>
    </source>
</evidence>
<keyword evidence="3" id="KW-1185">Reference proteome</keyword>
<sequence length="262" mass="27721">MERAATKDSGSKPNAKSSITSPNAKNVNVSATTSNIASSLASSHSRRSSHSGNTTNSTTTATASQAYSLKSPNASRQAPSQKYIAAAAPTPNMAAAAAAVAASNTSGVEDPSNIEAAMLLMNLSTGGNGDFQQTQGNTIVSSNTTNLVSSPQASPAAVERVLEIRALAHMKPLYAEEPNGAPASPPEWFKRDEEHSHRPVAWVKDWVTGKIRPRVKMDDLLEVATEEKREEYLARQGWGGPGWNSDSDNAEDEYDGRGVKNP</sequence>
<accession>A0AAE0I0P8</accession>
<evidence type="ECO:0000256" key="1">
    <source>
        <dbReference type="SAM" id="MobiDB-lite"/>
    </source>
</evidence>
<reference evidence="2" key="2">
    <citation type="submission" date="2023-06" db="EMBL/GenBank/DDBJ databases">
        <authorList>
            <consortium name="Lawrence Berkeley National Laboratory"/>
            <person name="Haridas S."/>
            <person name="Hensen N."/>
            <person name="Bonometti L."/>
            <person name="Westerberg I."/>
            <person name="Brannstrom I.O."/>
            <person name="Guillou S."/>
            <person name="Cros-Aarteil S."/>
            <person name="Calhoun S."/>
            <person name="Kuo A."/>
            <person name="Mondo S."/>
            <person name="Pangilinan J."/>
            <person name="Riley R."/>
            <person name="Labutti K."/>
            <person name="Andreopoulos B."/>
            <person name="Lipzen A."/>
            <person name="Chen C."/>
            <person name="Yanf M."/>
            <person name="Daum C."/>
            <person name="Ng V."/>
            <person name="Clum A."/>
            <person name="Steindorff A."/>
            <person name="Ohm R."/>
            <person name="Martin F."/>
            <person name="Silar P."/>
            <person name="Natvig D."/>
            <person name="Lalanne C."/>
            <person name="Gautier V."/>
            <person name="Ament-Velasquez S.L."/>
            <person name="Kruys A."/>
            <person name="Hutchinson M.I."/>
            <person name="Powell A.J."/>
            <person name="Barry K."/>
            <person name="Miller A.N."/>
            <person name="Grigoriev I.V."/>
            <person name="Debuchy R."/>
            <person name="Gladieux P."/>
            <person name="Thoren M.H."/>
            <person name="Johannesson H."/>
        </authorList>
    </citation>
    <scope>NUCLEOTIDE SEQUENCE</scope>
    <source>
        <strain evidence="2">CBS 118394</strain>
    </source>
</reference>
<feature type="region of interest" description="Disordered" evidence="1">
    <location>
        <begin position="1"/>
        <end position="76"/>
    </location>
</feature>
<reference evidence="2" key="1">
    <citation type="journal article" date="2023" name="Mol. Phylogenet. Evol.">
        <title>Genome-scale phylogeny and comparative genomics of the fungal order Sordariales.</title>
        <authorList>
            <person name="Hensen N."/>
            <person name="Bonometti L."/>
            <person name="Westerberg I."/>
            <person name="Brannstrom I.O."/>
            <person name="Guillou S."/>
            <person name="Cros-Aarteil S."/>
            <person name="Calhoun S."/>
            <person name="Haridas S."/>
            <person name="Kuo A."/>
            <person name="Mondo S."/>
            <person name="Pangilinan J."/>
            <person name="Riley R."/>
            <person name="LaButti K."/>
            <person name="Andreopoulos B."/>
            <person name="Lipzen A."/>
            <person name="Chen C."/>
            <person name="Yan M."/>
            <person name="Daum C."/>
            <person name="Ng V."/>
            <person name="Clum A."/>
            <person name="Steindorff A."/>
            <person name="Ohm R.A."/>
            <person name="Martin F."/>
            <person name="Silar P."/>
            <person name="Natvig D.O."/>
            <person name="Lalanne C."/>
            <person name="Gautier V."/>
            <person name="Ament-Velasquez S.L."/>
            <person name="Kruys A."/>
            <person name="Hutchinson M.I."/>
            <person name="Powell A.J."/>
            <person name="Barry K."/>
            <person name="Miller A.N."/>
            <person name="Grigoriev I.V."/>
            <person name="Debuchy R."/>
            <person name="Gladieux P."/>
            <person name="Hiltunen Thoren M."/>
            <person name="Johannesson H."/>
        </authorList>
    </citation>
    <scope>NUCLEOTIDE SEQUENCE</scope>
    <source>
        <strain evidence="2">CBS 118394</strain>
    </source>
</reference>
<dbReference type="AlphaFoldDB" id="A0AAE0I0P8"/>
<organism evidence="2 3">
    <name type="scientific">Apodospora peruviana</name>
    <dbReference type="NCBI Taxonomy" id="516989"/>
    <lineage>
        <taxon>Eukaryota</taxon>
        <taxon>Fungi</taxon>
        <taxon>Dikarya</taxon>
        <taxon>Ascomycota</taxon>
        <taxon>Pezizomycotina</taxon>
        <taxon>Sordariomycetes</taxon>
        <taxon>Sordariomycetidae</taxon>
        <taxon>Sordariales</taxon>
        <taxon>Lasiosphaeriaceae</taxon>
        <taxon>Apodospora</taxon>
    </lineage>
</organism>
<feature type="compositionally biased region" description="Low complexity" evidence="1">
    <location>
        <begin position="30"/>
        <end position="43"/>
    </location>
</feature>
<dbReference type="Proteomes" id="UP001283341">
    <property type="component" value="Unassembled WGS sequence"/>
</dbReference>
<proteinExistence type="predicted"/>
<feature type="compositionally biased region" description="Polar residues" evidence="1">
    <location>
        <begin position="11"/>
        <end position="29"/>
    </location>
</feature>
<gene>
    <name evidence="2" type="ORF">B0H66DRAFT_625466</name>
</gene>
<feature type="compositionally biased region" description="Low complexity" evidence="1">
    <location>
        <begin position="50"/>
        <end position="68"/>
    </location>
</feature>
<dbReference type="EMBL" id="JAUEDM010000005">
    <property type="protein sequence ID" value="KAK3316365.1"/>
    <property type="molecule type" value="Genomic_DNA"/>
</dbReference>
<name>A0AAE0I0P8_9PEZI</name>
<comment type="caution">
    <text evidence="2">The sequence shown here is derived from an EMBL/GenBank/DDBJ whole genome shotgun (WGS) entry which is preliminary data.</text>
</comment>
<feature type="compositionally biased region" description="Basic and acidic residues" evidence="1">
    <location>
        <begin position="1"/>
        <end position="10"/>
    </location>
</feature>
<evidence type="ECO:0000313" key="2">
    <source>
        <dbReference type="EMBL" id="KAK3316365.1"/>
    </source>
</evidence>